<evidence type="ECO:0000256" key="2">
    <source>
        <dbReference type="SAM" id="MobiDB-lite"/>
    </source>
</evidence>
<feature type="domain" description="Nudix hydrolase" evidence="3">
    <location>
        <begin position="59"/>
        <end position="194"/>
    </location>
</feature>
<dbReference type="EMBL" id="BAAAPZ010000019">
    <property type="protein sequence ID" value="GAA2106868.1"/>
    <property type="molecule type" value="Genomic_DNA"/>
</dbReference>
<evidence type="ECO:0000259" key="3">
    <source>
        <dbReference type="PROSITE" id="PS51462"/>
    </source>
</evidence>
<dbReference type="RefSeq" id="WP_291794711.1">
    <property type="nucleotide sequence ID" value="NZ_BAAAPZ010000019.1"/>
</dbReference>
<dbReference type="Gene3D" id="3.90.79.10">
    <property type="entry name" value="Nucleoside Triphosphate Pyrophosphohydrolase"/>
    <property type="match status" value="1"/>
</dbReference>
<dbReference type="GO" id="GO:0016787">
    <property type="term" value="F:hydrolase activity"/>
    <property type="evidence" value="ECO:0007669"/>
    <property type="project" value="UniProtKB-KW"/>
</dbReference>
<reference evidence="5" key="1">
    <citation type="journal article" date="2019" name="Int. J. Syst. Evol. Microbiol.">
        <title>The Global Catalogue of Microorganisms (GCM) 10K type strain sequencing project: providing services to taxonomists for standard genome sequencing and annotation.</title>
        <authorList>
            <consortium name="The Broad Institute Genomics Platform"/>
            <consortium name="The Broad Institute Genome Sequencing Center for Infectious Disease"/>
            <person name="Wu L."/>
            <person name="Ma J."/>
        </authorList>
    </citation>
    <scope>NUCLEOTIDE SEQUENCE [LARGE SCALE GENOMIC DNA]</scope>
    <source>
        <strain evidence="5">JCM 15900</strain>
    </source>
</reference>
<organism evidence="4 5">
    <name type="scientific">Brevibacterium salitolerans</name>
    <dbReference type="NCBI Taxonomy" id="1403566"/>
    <lineage>
        <taxon>Bacteria</taxon>
        <taxon>Bacillati</taxon>
        <taxon>Actinomycetota</taxon>
        <taxon>Actinomycetes</taxon>
        <taxon>Micrococcales</taxon>
        <taxon>Brevibacteriaceae</taxon>
        <taxon>Brevibacterium</taxon>
    </lineage>
</organism>
<dbReference type="InterPro" id="IPR000086">
    <property type="entry name" value="NUDIX_hydrolase_dom"/>
</dbReference>
<keyword evidence="1 4" id="KW-0378">Hydrolase</keyword>
<dbReference type="PANTHER" id="PTHR11839">
    <property type="entry name" value="UDP/ADP-SUGAR PYROPHOSPHATASE"/>
    <property type="match status" value="1"/>
</dbReference>
<feature type="region of interest" description="Disordered" evidence="2">
    <location>
        <begin position="1"/>
        <end position="22"/>
    </location>
</feature>
<keyword evidence="5" id="KW-1185">Reference proteome</keyword>
<evidence type="ECO:0000313" key="5">
    <source>
        <dbReference type="Proteomes" id="UP001500984"/>
    </source>
</evidence>
<evidence type="ECO:0000313" key="4">
    <source>
        <dbReference type="EMBL" id="GAA2106868.1"/>
    </source>
</evidence>
<dbReference type="SUPFAM" id="SSF55811">
    <property type="entry name" value="Nudix"/>
    <property type="match status" value="1"/>
</dbReference>
<evidence type="ECO:0000256" key="1">
    <source>
        <dbReference type="ARBA" id="ARBA00022801"/>
    </source>
</evidence>
<comment type="caution">
    <text evidence="4">The sequence shown here is derived from an EMBL/GenBank/DDBJ whole genome shotgun (WGS) entry which is preliminary data.</text>
</comment>
<protein>
    <submittedName>
        <fullName evidence="4">NUDIX hydrolase</fullName>
    </submittedName>
</protein>
<dbReference type="Pfam" id="PF00293">
    <property type="entry name" value="NUDIX"/>
    <property type="match status" value="1"/>
</dbReference>
<sequence>MSADRPRADPPPADPPLADLPVEVPVSARETVYSGFVWDIVRETFELPESARPLTRDKMAHPGAVAVAAVDDEDRILLLQQYRHPIRTRDWEVPAGLLDVSGEDPAAGAARELGEEADLRAEDWHTLADLFTSPGGSDERVRIYLARGVTAVPEEEHHEREDEESGIVLRWVPLDEARDAVLGGRVRNAIAALAVFHAHAARSRGWTGLRPADAPWEDRGAARS</sequence>
<dbReference type="PANTHER" id="PTHR11839:SF31">
    <property type="entry name" value="ADP-RIBOSE PYROPHOSPHATASE"/>
    <property type="match status" value="1"/>
</dbReference>
<accession>A0ABP5IUN4</accession>
<dbReference type="PROSITE" id="PS51462">
    <property type="entry name" value="NUDIX"/>
    <property type="match status" value="1"/>
</dbReference>
<dbReference type="CDD" id="cd24158">
    <property type="entry name" value="NUDIX_ADPRase_Rv1700"/>
    <property type="match status" value="1"/>
</dbReference>
<dbReference type="InterPro" id="IPR015797">
    <property type="entry name" value="NUDIX_hydrolase-like_dom_sf"/>
</dbReference>
<dbReference type="Proteomes" id="UP001500984">
    <property type="component" value="Unassembled WGS sequence"/>
</dbReference>
<gene>
    <name evidence="4" type="ORF">GCM10009823_33360</name>
</gene>
<name>A0ABP5IUN4_9MICO</name>
<proteinExistence type="predicted"/>